<keyword evidence="2" id="KW-0732">Signal</keyword>
<dbReference type="InterPro" id="IPR018392">
    <property type="entry name" value="LysM"/>
</dbReference>
<feature type="signal peptide" evidence="2">
    <location>
        <begin position="1"/>
        <end position="25"/>
    </location>
</feature>
<feature type="domain" description="FimV N-terminal" evidence="3">
    <location>
        <begin position="26"/>
        <end position="130"/>
    </location>
</feature>
<dbReference type="InterPro" id="IPR020012">
    <property type="entry name" value="LysM_FimV"/>
</dbReference>
<feature type="chain" id="PRO_5010354540" evidence="2">
    <location>
        <begin position="26"/>
        <end position="704"/>
    </location>
</feature>
<accession>A0A1I5DEA5</accession>
<name>A0A1I5DEA5_9PROT</name>
<dbReference type="Proteomes" id="UP000183107">
    <property type="component" value="Unassembled WGS sequence"/>
</dbReference>
<dbReference type="InterPro" id="IPR020011">
    <property type="entry name" value="FimV_C"/>
</dbReference>
<dbReference type="EMBL" id="FOVJ01000005">
    <property type="protein sequence ID" value="SFN97513.1"/>
    <property type="molecule type" value="Genomic_DNA"/>
</dbReference>
<dbReference type="InterPro" id="IPR057840">
    <property type="entry name" value="FimV_N"/>
</dbReference>
<dbReference type="InterPro" id="IPR038440">
    <property type="entry name" value="FimV_C_sf"/>
</dbReference>
<dbReference type="AlphaFoldDB" id="A0A1I5DEA5"/>
<dbReference type="NCBIfam" id="TIGR03504">
    <property type="entry name" value="FimV_Cterm"/>
    <property type="match status" value="1"/>
</dbReference>
<dbReference type="Pfam" id="PF25800">
    <property type="entry name" value="FimV_N"/>
    <property type="match status" value="1"/>
</dbReference>
<gene>
    <name evidence="4" type="ORF">SAMN05216386_2300</name>
</gene>
<reference evidence="5" key="1">
    <citation type="submission" date="2016-10" db="EMBL/GenBank/DDBJ databases">
        <authorList>
            <person name="Varghese N."/>
        </authorList>
    </citation>
    <scope>NUCLEOTIDE SEQUENCE [LARGE SCALE GENOMIC DNA]</scope>
    <source>
        <strain evidence="5">Nsp8</strain>
    </source>
</reference>
<evidence type="ECO:0000256" key="2">
    <source>
        <dbReference type="SAM" id="SignalP"/>
    </source>
</evidence>
<organism evidence="4 5">
    <name type="scientific">Nitrosospira briensis</name>
    <dbReference type="NCBI Taxonomy" id="35799"/>
    <lineage>
        <taxon>Bacteria</taxon>
        <taxon>Pseudomonadati</taxon>
        <taxon>Pseudomonadota</taxon>
        <taxon>Betaproteobacteria</taxon>
        <taxon>Nitrosomonadales</taxon>
        <taxon>Nitrosomonadaceae</taxon>
        <taxon>Nitrosospira</taxon>
    </lineage>
</organism>
<proteinExistence type="predicted"/>
<dbReference type="Gene3D" id="1.20.58.2200">
    <property type="match status" value="1"/>
</dbReference>
<evidence type="ECO:0000313" key="4">
    <source>
        <dbReference type="EMBL" id="SFN97513.1"/>
    </source>
</evidence>
<evidence type="ECO:0000313" key="5">
    <source>
        <dbReference type="Proteomes" id="UP000183107"/>
    </source>
</evidence>
<protein>
    <submittedName>
        <fullName evidence="4">Pilus assembly protein FimV</fullName>
    </submittedName>
</protein>
<sequence length="704" mass="75179">MPVRKFASKACLLLFAIMSPAIVYAAGLGRLTVNSALGQPLSAEIDLVAVKKEEKSSLTARLASENTFRRTNVDYSPLLSTFKTSIETHPDGHLYVRIISSQPVAEPLLNMLVELNWSSGRLLREYTVLLPSQEQDGHSQAGPATQTAPPVGARAEWAGSGPDSSIGRDGSSPLRDKTVSGTAGGRTDTVYGPVKPGDTLGGIAKIIGLPAGVSFNQMLVALQRANRNAFFGNNIHQLKTGPILRIPDSNEISTITAAEANQEVKVQTADWRRRRFEDVESATEELDQVSAGKIERAAEVSAASDHALPREILKLSRVEEPRYATNNAGSNVDGSVDGKVRGKESNLQSQLEAMEEDAIARHGSLREAGERIALLEKNIEKLQQLLALRNPSLAGMQMRAEAILPVEWDAVALTSYPVSAARPVSFRTEENTGINNLGSHEESEIALAAADEPVEIARPVQSASLPTARSAPDFDLAPGTHTSNLTGDLDANVEYLGGALVLLVTGIVGVSMARRTREAPSDNGTFASTVRVQPSDQTVASFMSQELYNAAGADGMDAGRQTHPERDDIRIGTAKIAENIVPEDCAQSGKSGIPASSPGRASSALIPVATEDHALDGIKLCMDNIRFASPSADSIKSGVVERNHRWHEIVSGIDLARAYQEMGDNDAAAQALQQVMQEGDAQQQESARLVLARLHDPAQLGSQD</sequence>
<evidence type="ECO:0000256" key="1">
    <source>
        <dbReference type="SAM" id="MobiDB-lite"/>
    </source>
</evidence>
<feature type="region of interest" description="Disordered" evidence="1">
    <location>
        <begin position="133"/>
        <end position="193"/>
    </location>
</feature>
<dbReference type="CDD" id="cd00118">
    <property type="entry name" value="LysM"/>
    <property type="match status" value="1"/>
</dbReference>
<keyword evidence="5" id="KW-1185">Reference proteome</keyword>
<evidence type="ECO:0000259" key="3">
    <source>
        <dbReference type="Pfam" id="PF25800"/>
    </source>
</evidence>
<dbReference type="NCBIfam" id="TIGR03505">
    <property type="entry name" value="FimV_core"/>
    <property type="match status" value="1"/>
</dbReference>